<feature type="domain" description="ABC transporter" evidence="5">
    <location>
        <begin position="3"/>
        <end position="231"/>
    </location>
</feature>
<keyword evidence="7" id="KW-1185">Reference proteome</keyword>
<comment type="similarity">
    <text evidence="1">Belongs to the ABC transporter superfamily.</text>
</comment>
<evidence type="ECO:0000313" key="7">
    <source>
        <dbReference type="Proteomes" id="UP001304683"/>
    </source>
</evidence>
<dbReference type="Pfam" id="PF00005">
    <property type="entry name" value="ABC_tran"/>
    <property type="match status" value="1"/>
</dbReference>
<dbReference type="SUPFAM" id="SSF52540">
    <property type="entry name" value="P-loop containing nucleoside triphosphate hydrolases"/>
    <property type="match status" value="1"/>
</dbReference>
<evidence type="ECO:0000256" key="2">
    <source>
        <dbReference type="ARBA" id="ARBA00022448"/>
    </source>
</evidence>
<keyword evidence="3" id="KW-0547">Nucleotide-binding</keyword>
<name>A0ABZ0QMP5_9FIRM</name>
<reference evidence="6 7" key="1">
    <citation type="submission" date="2023-08" db="EMBL/GenBank/DDBJ databases">
        <title>Genome sequence of Thermaerobacter compostii strain Ins1, a spore-forming filamentous bacterium isolated from a deep geothermal reservoir.</title>
        <authorList>
            <person name="Bregnard D."/>
            <person name="Gonzalez D."/>
            <person name="Junier P."/>
        </authorList>
    </citation>
    <scope>NUCLEOTIDE SEQUENCE [LARGE SCALE GENOMIC DNA]</scope>
    <source>
        <strain evidence="6 7">Ins1</strain>
    </source>
</reference>
<dbReference type="Proteomes" id="UP001304683">
    <property type="component" value="Chromosome"/>
</dbReference>
<evidence type="ECO:0000256" key="4">
    <source>
        <dbReference type="ARBA" id="ARBA00022840"/>
    </source>
</evidence>
<organism evidence="6 7">
    <name type="scientific">Thermaerobacter composti</name>
    <dbReference type="NCBI Taxonomy" id="554949"/>
    <lineage>
        <taxon>Bacteria</taxon>
        <taxon>Bacillati</taxon>
        <taxon>Bacillota</taxon>
        <taxon>Clostridia</taxon>
        <taxon>Eubacteriales</taxon>
        <taxon>Clostridiales Family XVII. Incertae Sedis</taxon>
        <taxon>Thermaerobacter</taxon>
    </lineage>
</organism>
<dbReference type="InterPro" id="IPR003439">
    <property type="entry name" value="ABC_transporter-like_ATP-bd"/>
</dbReference>
<dbReference type="GO" id="GO:0005524">
    <property type="term" value="F:ATP binding"/>
    <property type="evidence" value="ECO:0007669"/>
    <property type="project" value="UniProtKB-KW"/>
</dbReference>
<dbReference type="PROSITE" id="PS50893">
    <property type="entry name" value="ABC_TRANSPORTER_2"/>
    <property type="match status" value="1"/>
</dbReference>
<dbReference type="InterPro" id="IPR003593">
    <property type="entry name" value="AAA+_ATPase"/>
</dbReference>
<dbReference type="EMBL" id="CP132508">
    <property type="protein sequence ID" value="WPD18062.1"/>
    <property type="molecule type" value="Genomic_DNA"/>
</dbReference>
<evidence type="ECO:0000259" key="5">
    <source>
        <dbReference type="PROSITE" id="PS50893"/>
    </source>
</evidence>
<sequence length="315" mass="34963">MYLEAIRLEKRYGWRPVLRNVSLGAGPGILAVVGPNGAGKTTLLRVLAGVLPPSRGCVRWQGREIADDPAAYRWQMGYKPQDLSVYPGQTVAAALRYLARLKGIPDALVDERVTEVAEEWGLASVASRPLATLSRGWRQRFFLAQALLADPDILILDEPAVALDECGRQQLFRRLRLLARERVVIVGGHGLRELTEVADRVLVLKRGTVRFLGTPSQLAAWAAGWVWELCLPPGDPALERLRRRFVVTGRRDEPARAGQGRLQVLRLLARRRPHPAAAPVEPGPVEGYLRCIADEPDRPGVPRRLQVIDPPGRPW</sequence>
<keyword evidence="2" id="KW-0813">Transport</keyword>
<keyword evidence="4 6" id="KW-0067">ATP-binding</keyword>
<dbReference type="Gene3D" id="3.40.50.300">
    <property type="entry name" value="P-loop containing nucleotide triphosphate hydrolases"/>
    <property type="match status" value="1"/>
</dbReference>
<evidence type="ECO:0000313" key="6">
    <source>
        <dbReference type="EMBL" id="WPD18062.1"/>
    </source>
</evidence>
<dbReference type="SMART" id="SM00382">
    <property type="entry name" value="AAA"/>
    <property type="match status" value="1"/>
</dbReference>
<evidence type="ECO:0000256" key="1">
    <source>
        <dbReference type="ARBA" id="ARBA00005417"/>
    </source>
</evidence>
<dbReference type="PANTHER" id="PTHR43335:SF2">
    <property type="entry name" value="ABC TRANSPORTER, ATP-BINDING PROTEIN"/>
    <property type="match status" value="1"/>
</dbReference>
<dbReference type="RefSeq" id="WP_167758911.1">
    <property type="nucleotide sequence ID" value="NZ_CP132508.1"/>
</dbReference>
<dbReference type="PANTHER" id="PTHR43335">
    <property type="entry name" value="ABC TRANSPORTER, ATP-BINDING PROTEIN"/>
    <property type="match status" value="1"/>
</dbReference>
<protein>
    <submittedName>
        <fullName evidence="6">ABC transporter ATP-binding protein</fullName>
    </submittedName>
</protein>
<evidence type="ECO:0000256" key="3">
    <source>
        <dbReference type="ARBA" id="ARBA00022741"/>
    </source>
</evidence>
<dbReference type="InterPro" id="IPR027417">
    <property type="entry name" value="P-loop_NTPase"/>
</dbReference>
<proteinExistence type="inferred from homology"/>
<gene>
    <name evidence="6" type="ORF">Q5761_06605</name>
</gene>
<accession>A0ABZ0QMP5</accession>